<feature type="transmembrane region" description="Helical" evidence="1">
    <location>
        <begin position="60"/>
        <end position="79"/>
    </location>
</feature>
<gene>
    <name evidence="2" type="ORF">AK812_SmicGene29550</name>
</gene>
<reference evidence="2 3" key="1">
    <citation type="submission" date="2016-02" db="EMBL/GenBank/DDBJ databases">
        <title>Genome analysis of coral dinoflagellate symbionts highlights evolutionary adaptations to a symbiotic lifestyle.</title>
        <authorList>
            <person name="Aranda M."/>
            <person name="Li Y."/>
            <person name="Liew Y.J."/>
            <person name="Baumgarten S."/>
            <person name="Simakov O."/>
            <person name="Wilson M."/>
            <person name="Piel J."/>
            <person name="Ashoor H."/>
            <person name="Bougouffa S."/>
            <person name="Bajic V.B."/>
            <person name="Ryu T."/>
            <person name="Ravasi T."/>
            <person name="Bayer T."/>
            <person name="Micklem G."/>
            <person name="Kim H."/>
            <person name="Bhak J."/>
            <person name="Lajeunesse T.C."/>
            <person name="Voolstra C.R."/>
        </authorList>
    </citation>
    <scope>NUCLEOTIDE SEQUENCE [LARGE SCALE GENOMIC DNA]</scope>
    <source>
        <strain evidence="2 3">CCMP2467</strain>
    </source>
</reference>
<comment type="caution">
    <text evidence="2">The sequence shown here is derived from an EMBL/GenBank/DDBJ whole genome shotgun (WGS) entry which is preliminary data.</text>
</comment>
<evidence type="ECO:0000313" key="2">
    <source>
        <dbReference type="EMBL" id="OLP89034.1"/>
    </source>
</evidence>
<dbReference type="InterPro" id="IPR052923">
    <property type="entry name" value="UPF0718"/>
</dbReference>
<keyword evidence="1" id="KW-1133">Transmembrane helix</keyword>
<feature type="transmembrane region" description="Helical" evidence="1">
    <location>
        <begin position="127"/>
        <end position="146"/>
    </location>
</feature>
<dbReference type="PANTHER" id="PTHR34184:SF4">
    <property type="entry name" value="UPF0718 PROTEIN YCGR"/>
    <property type="match status" value="1"/>
</dbReference>
<accession>A0A1Q9D1K7</accession>
<keyword evidence="1" id="KW-0472">Membrane</keyword>
<protein>
    <submittedName>
        <fullName evidence="2">Uncharacterized protein</fullName>
    </submittedName>
</protein>
<dbReference type="PANTHER" id="PTHR34184">
    <property type="entry name" value="UPF0718 PROTEIN YCGR"/>
    <property type="match status" value="1"/>
</dbReference>
<dbReference type="AlphaFoldDB" id="A0A1Q9D1K7"/>
<organism evidence="2 3">
    <name type="scientific">Symbiodinium microadriaticum</name>
    <name type="common">Dinoflagellate</name>
    <name type="synonym">Zooxanthella microadriatica</name>
    <dbReference type="NCBI Taxonomy" id="2951"/>
    <lineage>
        <taxon>Eukaryota</taxon>
        <taxon>Sar</taxon>
        <taxon>Alveolata</taxon>
        <taxon>Dinophyceae</taxon>
        <taxon>Suessiales</taxon>
        <taxon>Symbiodiniaceae</taxon>
        <taxon>Symbiodinium</taxon>
    </lineage>
</organism>
<proteinExistence type="predicted"/>
<sequence>MEPFYHNEIHGTFGERLASGMERAFIEGLDEVLLPLLFGFFLTALLAVLLPAGGLAISSALGGLAGRAVTLGFALPLQFCEHASVPLAVALQKAGASGGLAFAVLATVPAISTASAAVLWRVSGFAGAVRVVLAVWATGIALSFLADGLGAEMEQIGHSHEALPDLFVWVSQPVMGVLALASGIRTVRHHLQGHDHGCADTACKGCKAH</sequence>
<dbReference type="Proteomes" id="UP000186817">
    <property type="component" value="Unassembled WGS sequence"/>
</dbReference>
<keyword evidence="3" id="KW-1185">Reference proteome</keyword>
<evidence type="ECO:0000313" key="3">
    <source>
        <dbReference type="Proteomes" id="UP000186817"/>
    </source>
</evidence>
<name>A0A1Q9D1K7_SYMMI</name>
<feature type="transmembrane region" description="Helical" evidence="1">
    <location>
        <begin position="99"/>
        <end position="120"/>
    </location>
</feature>
<keyword evidence="1" id="KW-0812">Transmembrane</keyword>
<feature type="transmembrane region" description="Helical" evidence="1">
    <location>
        <begin position="32"/>
        <end position="53"/>
    </location>
</feature>
<dbReference type="EMBL" id="LSRX01000781">
    <property type="protein sequence ID" value="OLP89034.1"/>
    <property type="molecule type" value="Genomic_DNA"/>
</dbReference>
<evidence type="ECO:0000256" key="1">
    <source>
        <dbReference type="SAM" id="Phobius"/>
    </source>
</evidence>
<dbReference type="OrthoDB" id="10673084at2759"/>
<feature type="transmembrane region" description="Helical" evidence="1">
    <location>
        <begin position="166"/>
        <end position="184"/>
    </location>
</feature>